<feature type="compositionally biased region" description="Polar residues" evidence="1">
    <location>
        <begin position="122"/>
        <end position="140"/>
    </location>
</feature>
<protein>
    <submittedName>
        <fullName evidence="2">Uncharacterized protein</fullName>
    </submittedName>
</protein>
<dbReference type="EMBL" id="JAINUG010000113">
    <property type="protein sequence ID" value="KAJ8395805.1"/>
    <property type="molecule type" value="Genomic_DNA"/>
</dbReference>
<feature type="region of interest" description="Disordered" evidence="1">
    <location>
        <begin position="118"/>
        <end position="140"/>
    </location>
</feature>
<reference evidence="2" key="1">
    <citation type="journal article" date="2023" name="Science">
        <title>Genome structures resolve the early diversification of teleost fishes.</title>
        <authorList>
            <person name="Parey E."/>
            <person name="Louis A."/>
            <person name="Montfort J."/>
            <person name="Bouchez O."/>
            <person name="Roques C."/>
            <person name="Iampietro C."/>
            <person name="Lluch J."/>
            <person name="Castinel A."/>
            <person name="Donnadieu C."/>
            <person name="Desvignes T."/>
            <person name="Floi Bucao C."/>
            <person name="Jouanno E."/>
            <person name="Wen M."/>
            <person name="Mejri S."/>
            <person name="Dirks R."/>
            <person name="Jansen H."/>
            <person name="Henkel C."/>
            <person name="Chen W.J."/>
            <person name="Zahm M."/>
            <person name="Cabau C."/>
            <person name="Klopp C."/>
            <person name="Thompson A.W."/>
            <person name="Robinson-Rechavi M."/>
            <person name="Braasch I."/>
            <person name="Lecointre G."/>
            <person name="Bobe J."/>
            <person name="Postlethwait J.H."/>
            <person name="Berthelot C."/>
            <person name="Roest Crollius H."/>
            <person name="Guiguen Y."/>
        </authorList>
    </citation>
    <scope>NUCLEOTIDE SEQUENCE</scope>
    <source>
        <strain evidence="2">NC1722</strain>
    </source>
</reference>
<proteinExistence type="predicted"/>
<evidence type="ECO:0000313" key="3">
    <source>
        <dbReference type="Proteomes" id="UP001221898"/>
    </source>
</evidence>
<comment type="caution">
    <text evidence="2">The sequence shown here is derived from an EMBL/GenBank/DDBJ whole genome shotgun (WGS) entry which is preliminary data.</text>
</comment>
<accession>A0AAD7WGJ5</accession>
<dbReference type="AlphaFoldDB" id="A0AAD7WGJ5"/>
<evidence type="ECO:0000313" key="2">
    <source>
        <dbReference type="EMBL" id="KAJ8395805.1"/>
    </source>
</evidence>
<organism evidence="2 3">
    <name type="scientific">Aldrovandia affinis</name>
    <dbReference type="NCBI Taxonomy" id="143900"/>
    <lineage>
        <taxon>Eukaryota</taxon>
        <taxon>Metazoa</taxon>
        <taxon>Chordata</taxon>
        <taxon>Craniata</taxon>
        <taxon>Vertebrata</taxon>
        <taxon>Euteleostomi</taxon>
        <taxon>Actinopterygii</taxon>
        <taxon>Neopterygii</taxon>
        <taxon>Teleostei</taxon>
        <taxon>Notacanthiformes</taxon>
        <taxon>Halosauridae</taxon>
        <taxon>Aldrovandia</taxon>
    </lineage>
</organism>
<dbReference type="Proteomes" id="UP001221898">
    <property type="component" value="Unassembled WGS sequence"/>
</dbReference>
<keyword evidence="3" id="KW-1185">Reference proteome</keyword>
<name>A0AAD7WGJ5_9TELE</name>
<evidence type="ECO:0000256" key="1">
    <source>
        <dbReference type="SAM" id="MobiDB-lite"/>
    </source>
</evidence>
<gene>
    <name evidence="2" type="ORF">AAFF_G00028520</name>
</gene>
<sequence>MSYWNPCRLSDQRIKGPGGHDGCPESASPVMPGCGAVVTVAMPLANPRPLCQDGAVPTVTDDNHSLISKATSLPSQKIPRCHRARSAALYPSAGSATAHNTYPSCACQLRQTASAPCLLPPRQTSAPSQTSSNPEPSVSP</sequence>